<dbReference type="SMART" id="SM00354">
    <property type="entry name" value="HTH_LACI"/>
    <property type="match status" value="1"/>
</dbReference>
<name>A0A1G7SB48_9PSEU</name>
<dbReference type="SUPFAM" id="SSF53822">
    <property type="entry name" value="Periplasmic binding protein-like I"/>
    <property type="match status" value="1"/>
</dbReference>
<dbReference type="PROSITE" id="PS50932">
    <property type="entry name" value="HTH_LACI_2"/>
    <property type="match status" value="1"/>
</dbReference>
<evidence type="ECO:0000256" key="2">
    <source>
        <dbReference type="ARBA" id="ARBA00023125"/>
    </source>
</evidence>
<evidence type="ECO:0000256" key="3">
    <source>
        <dbReference type="ARBA" id="ARBA00023163"/>
    </source>
</evidence>
<dbReference type="CDD" id="cd01392">
    <property type="entry name" value="HTH_LacI"/>
    <property type="match status" value="1"/>
</dbReference>
<evidence type="ECO:0000256" key="1">
    <source>
        <dbReference type="ARBA" id="ARBA00023015"/>
    </source>
</evidence>
<feature type="domain" description="HTH lacI-type" evidence="4">
    <location>
        <begin position="30"/>
        <end position="85"/>
    </location>
</feature>
<dbReference type="InterPro" id="IPR028082">
    <property type="entry name" value="Peripla_BP_I"/>
</dbReference>
<dbReference type="InterPro" id="IPR010982">
    <property type="entry name" value="Lambda_DNA-bd_dom_sf"/>
</dbReference>
<evidence type="ECO:0000259" key="4">
    <source>
        <dbReference type="PROSITE" id="PS50932"/>
    </source>
</evidence>
<dbReference type="InterPro" id="IPR000843">
    <property type="entry name" value="HTH_LacI"/>
</dbReference>
<keyword evidence="2 5" id="KW-0238">DNA-binding</keyword>
<dbReference type="AlphaFoldDB" id="A0A1G7SB48"/>
<dbReference type="Proteomes" id="UP000199623">
    <property type="component" value="Unassembled WGS sequence"/>
</dbReference>
<evidence type="ECO:0000313" key="6">
    <source>
        <dbReference type="Proteomes" id="UP000199623"/>
    </source>
</evidence>
<dbReference type="CDD" id="cd06279">
    <property type="entry name" value="PBP1_LacI-like"/>
    <property type="match status" value="1"/>
</dbReference>
<sequence>MTEALQSRQPALSVPSNTMLTVDSDRRRRPTLDTVAAAVGVSRATVSNAYNRPDQLSASLRERILETAQSLGYTGPDPVARSLATRSSAAVGFMLPEGLSGAFSDPALSIVLDGLASTVDGHDHSLVLMPGDATGGPRPSIVTRAQADVMVAYSLPDSAPALEAVAARGLPLVVIDQPVLPGSARVEVQDYTGTCLAADHLLRLGHTRFGVLSFALHPDGASGPASPDRRSDVPFRVSRDRLGGYLDTLEKAGVKPDNVPVWEARGSDRELGRLGARWLLTRTPRPSALLCTSDQLAFGALQAARDLGLTVPGDLSVVGFDDVPEAAYSDPPLTTVRQPLADKGRRAGELALKLLAGGRPPKPTRLAVSLVERASTASMK</sequence>
<keyword evidence="3" id="KW-0804">Transcription</keyword>
<reference evidence="6" key="1">
    <citation type="submission" date="2016-10" db="EMBL/GenBank/DDBJ databases">
        <authorList>
            <person name="Varghese N."/>
            <person name="Submissions S."/>
        </authorList>
    </citation>
    <scope>NUCLEOTIDE SEQUENCE [LARGE SCALE GENOMIC DNA]</scope>
    <source>
        <strain evidence="6">CGMCC 4.3506</strain>
    </source>
</reference>
<evidence type="ECO:0000313" key="5">
    <source>
        <dbReference type="EMBL" id="SDG19679.1"/>
    </source>
</evidence>
<protein>
    <submittedName>
        <fullName evidence="5">DNA-binding transcriptional regulator, LacI/PurR family</fullName>
    </submittedName>
</protein>
<dbReference type="Pfam" id="PF13377">
    <property type="entry name" value="Peripla_BP_3"/>
    <property type="match status" value="1"/>
</dbReference>
<dbReference type="GO" id="GO:0000976">
    <property type="term" value="F:transcription cis-regulatory region binding"/>
    <property type="evidence" value="ECO:0007669"/>
    <property type="project" value="TreeGrafter"/>
</dbReference>
<accession>A0A1G7SB48</accession>
<organism evidence="5 6">
    <name type="scientific">Lentzea fradiae</name>
    <dbReference type="NCBI Taxonomy" id="200378"/>
    <lineage>
        <taxon>Bacteria</taxon>
        <taxon>Bacillati</taxon>
        <taxon>Actinomycetota</taxon>
        <taxon>Actinomycetes</taxon>
        <taxon>Pseudonocardiales</taxon>
        <taxon>Pseudonocardiaceae</taxon>
        <taxon>Lentzea</taxon>
    </lineage>
</organism>
<dbReference type="EMBL" id="FNCC01000006">
    <property type="protein sequence ID" value="SDG19679.1"/>
    <property type="molecule type" value="Genomic_DNA"/>
</dbReference>
<dbReference type="PANTHER" id="PTHR30146:SF138">
    <property type="entry name" value="TRANSCRIPTIONAL REGULATORY PROTEIN"/>
    <property type="match status" value="1"/>
</dbReference>
<dbReference type="GO" id="GO:0003700">
    <property type="term" value="F:DNA-binding transcription factor activity"/>
    <property type="evidence" value="ECO:0007669"/>
    <property type="project" value="TreeGrafter"/>
</dbReference>
<gene>
    <name evidence="5" type="ORF">SAMN05216553_106124</name>
</gene>
<dbReference type="Gene3D" id="3.40.50.2300">
    <property type="match status" value="2"/>
</dbReference>
<dbReference type="SUPFAM" id="SSF47413">
    <property type="entry name" value="lambda repressor-like DNA-binding domains"/>
    <property type="match status" value="1"/>
</dbReference>
<proteinExistence type="predicted"/>
<dbReference type="PANTHER" id="PTHR30146">
    <property type="entry name" value="LACI-RELATED TRANSCRIPTIONAL REPRESSOR"/>
    <property type="match status" value="1"/>
</dbReference>
<dbReference type="Gene3D" id="1.10.260.40">
    <property type="entry name" value="lambda repressor-like DNA-binding domains"/>
    <property type="match status" value="1"/>
</dbReference>
<keyword evidence="1" id="KW-0805">Transcription regulation</keyword>
<keyword evidence="6" id="KW-1185">Reference proteome</keyword>
<dbReference type="Pfam" id="PF00356">
    <property type="entry name" value="LacI"/>
    <property type="match status" value="1"/>
</dbReference>
<dbReference type="STRING" id="200378.SAMN05216553_106124"/>
<dbReference type="InterPro" id="IPR046335">
    <property type="entry name" value="LacI/GalR-like_sensor"/>
</dbReference>